<dbReference type="Gene3D" id="1.25.40.20">
    <property type="entry name" value="Ankyrin repeat-containing domain"/>
    <property type="match status" value="1"/>
</dbReference>
<dbReference type="GO" id="GO:0016787">
    <property type="term" value="F:hydrolase activity"/>
    <property type="evidence" value="ECO:0007669"/>
    <property type="project" value="UniProtKB-KW"/>
</dbReference>
<reference evidence="4 5" key="1">
    <citation type="journal article" date="2018" name="Nat. Genet.">
        <title>The Rosa genome provides new insights in the design of modern roses.</title>
        <authorList>
            <person name="Bendahmane M."/>
        </authorList>
    </citation>
    <scope>NUCLEOTIDE SEQUENCE [LARGE SCALE GENOMIC DNA]</scope>
    <source>
        <strain evidence="5">cv. Old Blush</strain>
    </source>
</reference>
<dbReference type="EMBL" id="PDCK01000040">
    <property type="protein sequence ID" value="PRQ48660.1"/>
    <property type="molecule type" value="Genomic_DNA"/>
</dbReference>
<keyword evidence="1 2" id="KW-0040">ANK repeat</keyword>
<feature type="repeat" description="ANK" evidence="2">
    <location>
        <begin position="358"/>
        <end position="390"/>
    </location>
</feature>
<name>A0A2P6RQI0_ROSCH</name>
<evidence type="ECO:0000313" key="5">
    <source>
        <dbReference type="Proteomes" id="UP000238479"/>
    </source>
</evidence>
<dbReference type="InterPro" id="IPR013783">
    <property type="entry name" value="Ig-like_fold"/>
</dbReference>
<comment type="caution">
    <text evidence="4">The sequence shown here is derived from an EMBL/GenBank/DDBJ whole genome shotgun (WGS) entry which is preliminary data.</text>
</comment>
<dbReference type="PANTHER" id="PTHR23335:SF30">
    <property type="entry name" value="CALMODULIN-BINDING TRANSCRIPTION ACTIVATOR 3"/>
    <property type="match status" value="1"/>
</dbReference>
<gene>
    <name evidence="4" type="ORF">RchiOBHm_Chr2g0113251</name>
</gene>
<protein>
    <submittedName>
        <fullName evidence="4">Putative malto-oligosyltrehalose trehalohydrolase, ankyrin repeat-containing</fullName>
    </submittedName>
</protein>
<dbReference type="GO" id="GO:0003712">
    <property type="term" value="F:transcription coregulator activity"/>
    <property type="evidence" value="ECO:0007669"/>
    <property type="project" value="TreeGrafter"/>
</dbReference>
<feature type="region of interest" description="Disordered" evidence="3">
    <location>
        <begin position="73"/>
        <end position="100"/>
    </location>
</feature>
<dbReference type="PROSITE" id="PS50297">
    <property type="entry name" value="ANK_REP_REGION"/>
    <property type="match status" value="1"/>
</dbReference>
<dbReference type="InterPro" id="IPR036770">
    <property type="entry name" value="Ankyrin_rpt-contain_sf"/>
</dbReference>
<dbReference type="PROSITE" id="PS50088">
    <property type="entry name" value="ANK_REPEAT"/>
    <property type="match status" value="1"/>
</dbReference>
<dbReference type="SUPFAM" id="SSF48403">
    <property type="entry name" value="Ankyrin repeat"/>
    <property type="match status" value="1"/>
</dbReference>
<dbReference type="SMR" id="A0A2P6RQI0"/>
<dbReference type="SMART" id="SM00248">
    <property type="entry name" value="ANK"/>
    <property type="match status" value="2"/>
</dbReference>
<evidence type="ECO:0000256" key="1">
    <source>
        <dbReference type="ARBA" id="ARBA00023043"/>
    </source>
</evidence>
<dbReference type="Gene3D" id="2.60.40.10">
    <property type="entry name" value="Immunoglobulins"/>
    <property type="match status" value="1"/>
</dbReference>
<dbReference type="Pfam" id="PF12796">
    <property type="entry name" value="Ank_2"/>
    <property type="match status" value="1"/>
</dbReference>
<feature type="region of interest" description="Disordered" evidence="3">
    <location>
        <begin position="28"/>
        <end position="60"/>
    </location>
</feature>
<dbReference type="GO" id="GO:0006357">
    <property type="term" value="P:regulation of transcription by RNA polymerase II"/>
    <property type="evidence" value="ECO:0007669"/>
    <property type="project" value="TreeGrafter"/>
</dbReference>
<organism evidence="4 5">
    <name type="scientific">Rosa chinensis</name>
    <name type="common">China rose</name>
    <dbReference type="NCBI Taxonomy" id="74649"/>
    <lineage>
        <taxon>Eukaryota</taxon>
        <taxon>Viridiplantae</taxon>
        <taxon>Streptophyta</taxon>
        <taxon>Embryophyta</taxon>
        <taxon>Tracheophyta</taxon>
        <taxon>Spermatophyta</taxon>
        <taxon>Magnoliopsida</taxon>
        <taxon>eudicotyledons</taxon>
        <taxon>Gunneridae</taxon>
        <taxon>Pentapetalae</taxon>
        <taxon>rosids</taxon>
        <taxon>fabids</taxon>
        <taxon>Rosales</taxon>
        <taxon>Rosaceae</taxon>
        <taxon>Rosoideae</taxon>
        <taxon>Rosoideae incertae sedis</taxon>
        <taxon>Rosa</taxon>
    </lineage>
</organism>
<feature type="compositionally biased region" description="Basic and acidic residues" evidence="3">
    <location>
        <begin position="33"/>
        <end position="56"/>
    </location>
</feature>
<dbReference type="Proteomes" id="UP000238479">
    <property type="component" value="Chromosome 2"/>
</dbReference>
<proteinExistence type="predicted"/>
<dbReference type="InterPro" id="IPR014756">
    <property type="entry name" value="Ig_E-set"/>
</dbReference>
<dbReference type="GO" id="GO:0003690">
    <property type="term" value="F:double-stranded DNA binding"/>
    <property type="evidence" value="ECO:0007669"/>
    <property type="project" value="TreeGrafter"/>
</dbReference>
<evidence type="ECO:0000256" key="3">
    <source>
        <dbReference type="SAM" id="MobiDB-lite"/>
    </source>
</evidence>
<keyword evidence="5" id="KW-1185">Reference proteome</keyword>
<dbReference type="PANTHER" id="PTHR23335">
    <property type="entry name" value="CALMODULIN-BINDING TRANSCRIPTION ACTIVATOR CAMTA"/>
    <property type="match status" value="1"/>
</dbReference>
<sequence length="500" mass="55532">MHSDTAYHASTSFPGGVNADELLNSLGPPCHMNLDKQNDSSVHRHSDKQNDPRILKNLDSSDQCMNTELGDLTELQMSSSRDHSSTIANENGNDGSGALQPVQIAIPGPSLFQDLLFNIIDLSPNWAYENSETEVLVVGKFLKNQELESFKWSCMFGEVEVPAEVVADGVLRCYTPVHRAARIPFYVTRSNRLPCSEVRIFEYRVNQIQDAEFKDDGCEDDTLVMRFGRILSPSFTYSSFNPQDKYRQYDPISVVEKFDLTRKISSLLKNGNEERAEMIKLFPDEFSLDRVKAQLLQQFLKDKFRKWLLQKMAVGGNGLGVLDEGGQGVLHVGAALGYDWVFLPMTMAGVTVNFPDVNGWTALHWAAFRGRESAVSLLIGLGAAPGALTDPCTKSPTGKTPADLASEKGYKGIAAYLSSVLILDINDANSAESPREKLVQPVPERIPAFSSDGDLDDGLSMRVCPCNRSPGEEKLWHGLGWKNCWETWETKKVGLQERLE</sequence>
<dbReference type="FunFam" id="2.60.40.10:FF:000314">
    <property type="entry name" value="Calmodulin-binding transcription activator 2"/>
    <property type="match status" value="1"/>
</dbReference>
<dbReference type="Gramene" id="PRQ48660">
    <property type="protein sequence ID" value="PRQ48660"/>
    <property type="gene ID" value="RchiOBHm_Chr2g0113251"/>
</dbReference>
<dbReference type="SUPFAM" id="SSF81296">
    <property type="entry name" value="E set domains"/>
    <property type="match status" value="1"/>
</dbReference>
<evidence type="ECO:0000313" key="4">
    <source>
        <dbReference type="EMBL" id="PRQ48660.1"/>
    </source>
</evidence>
<dbReference type="InterPro" id="IPR002110">
    <property type="entry name" value="Ankyrin_rpt"/>
</dbReference>
<feature type="compositionally biased region" description="Polar residues" evidence="3">
    <location>
        <begin position="75"/>
        <end position="93"/>
    </location>
</feature>
<dbReference type="AlphaFoldDB" id="A0A2P6RQI0"/>
<evidence type="ECO:0000256" key="2">
    <source>
        <dbReference type="PROSITE-ProRule" id="PRU00023"/>
    </source>
</evidence>
<keyword evidence="4" id="KW-0378">Hydrolase</keyword>
<dbReference type="GO" id="GO:0005634">
    <property type="term" value="C:nucleus"/>
    <property type="evidence" value="ECO:0007669"/>
    <property type="project" value="TreeGrafter"/>
</dbReference>
<accession>A0A2P6RQI0</accession>